<dbReference type="AlphaFoldDB" id="A0A2K4YC48"/>
<dbReference type="InterPro" id="IPR006015">
    <property type="entry name" value="Universal_stress_UspA"/>
</dbReference>
<comment type="caution">
    <text evidence="5">The sequence shown here is derived from an EMBL/GenBank/DDBJ whole genome shotgun (WGS) entry which is preliminary data.</text>
</comment>
<evidence type="ECO:0000256" key="2">
    <source>
        <dbReference type="ARBA" id="ARBA00022741"/>
    </source>
</evidence>
<dbReference type="Proteomes" id="UP000236318">
    <property type="component" value="Unassembled WGS sequence"/>
</dbReference>
<evidence type="ECO:0000256" key="3">
    <source>
        <dbReference type="ARBA" id="ARBA00022840"/>
    </source>
</evidence>
<dbReference type="PANTHER" id="PTHR46268">
    <property type="entry name" value="STRESS RESPONSE PROTEIN NHAX"/>
    <property type="match status" value="1"/>
</dbReference>
<dbReference type="InterPro" id="IPR006016">
    <property type="entry name" value="UspA"/>
</dbReference>
<dbReference type="PRINTS" id="PR01438">
    <property type="entry name" value="UNVRSLSTRESS"/>
</dbReference>
<keyword evidence="2" id="KW-0547">Nucleotide-binding</keyword>
<name>A0A2K4YC48_9MYCO</name>
<dbReference type="OrthoDB" id="3174546at2"/>
<accession>A0A2K4YC48</accession>
<dbReference type="SUPFAM" id="SSF52402">
    <property type="entry name" value="Adenine nucleotide alpha hydrolases-like"/>
    <property type="match status" value="2"/>
</dbReference>
<dbReference type="Gene3D" id="3.40.50.620">
    <property type="entry name" value="HUPs"/>
    <property type="match status" value="2"/>
</dbReference>
<feature type="domain" description="UspA" evidence="4">
    <location>
        <begin position="10"/>
        <end position="148"/>
    </location>
</feature>
<dbReference type="Pfam" id="PF00582">
    <property type="entry name" value="Usp"/>
    <property type="match status" value="2"/>
</dbReference>
<evidence type="ECO:0000259" key="4">
    <source>
        <dbReference type="Pfam" id="PF00582"/>
    </source>
</evidence>
<dbReference type="RefSeq" id="WP_096288160.1">
    <property type="nucleotide sequence ID" value="NZ_FXEG02000003.1"/>
</dbReference>
<dbReference type="GO" id="GO:0005524">
    <property type="term" value="F:ATP binding"/>
    <property type="evidence" value="ECO:0007669"/>
    <property type="project" value="UniProtKB-KW"/>
</dbReference>
<comment type="similarity">
    <text evidence="1">Belongs to the universal stress protein A family.</text>
</comment>
<dbReference type="CDD" id="cd23944">
    <property type="entry name" value="USP_Rv2623_repeat1"/>
    <property type="match status" value="1"/>
</dbReference>
<organism evidence="5 6">
    <name type="scientific">Mycobacterium ahvazicum</name>
    <dbReference type="NCBI Taxonomy" id="1964395"/>
    <lineage>
        <taxon>Bacteria</taxon>
        <taxon>Bacillati</taxon>
        <taxon>Actinomycetota</taxon>
        <taxon>Actinomycetes</taxon>
        <taxon>Mycobacteriales</taxon>
        <taxon>Mycobacteriaceae</taxon>
        <taxon>Mycobacterium</taxon>
        <taxon>Mycobacterium simiae complex</taxon>
    </lineage>
</organism>
<dbReference type="InterPro" id="IPR014729">
    <property type="entry name" value="Rossmann-like_a/b/a_fold"/>
</dbReference>
<evidence type="ECO:0000313" key="5">
    <source>
        <dbReference type="EMBL" id="SOX54368.1"/>
    </source>
</evidence>
<evidence type="ECO:0000313" key="6">
    <source>
        <dbReference type="Proteomes" id="UP000236318"/>
    </source>
</evidence>
<proteinExistence type="inferred from homology"/>
<dbReference type="PANTHER" id="PTHR46268:SF27">
    <property type="entry name" value="UNIVERSAL STRESS PROTEIN RV2623"/>
    <property type="match status" value="1"/>
</dbReference>
<feature type="domain" description="UspA" evidence="4">
    <location>
        <begin position="161"/>
        <end position="293"/>
    </location>
</feature>
<keyword evidence="3" id="KW-0067">ATP-binding</keyword>
<keyword evidence="6" id="KW-1185">Reference proteome</keyword>
<sequence length="295" mass="31376">MTAFEKRYGIVVGVDGSAASNAAVVWAARDAALRNLSLNLVHMFETFVRTFPQVPMPSGVALWQLDDGRQALEQAVKIAQDAVQTDRKLVITSEVKPSPAVPTLIEMSEDAQLVVVGSNGHGAMERVLLGSVSSGVVRGAKCPVAVIRAESGSLPSAQRTPVLVGIDGSPASELATAIAFDEASRRDVELVALHASSDTEFLELPGYDWTTVRAEAERNLAECLAGWQERFPDVPVQRLVVRDRPARHLIEHSESAQLVVVGSHGRGTLSGAMLGSVSNAVVHSIHTPVIVARPS</sequence>
<protein>
    <submittedName>
        <fullName evidence="5">Universal stress protein</fullName>
    </submittedName>
</protein>
<gene>
    <name evidence="5" type="ORF">MAAFP003_3044</name>
</gene>
<reference evidence="5" key="1">
    <citation type="submission" date="2018-01" db="EMBL/GenBank/DDBJ databases">
        <authorList>
            <consortium name="Urmite Genomes"/>
        </authorList>
    </citation>
    <scope>NUCLEOTIDE SEQUENCE [LARGE SCALE GENOMIC DNA]</scope>
    <source>
        <strain evidence="5">AFP003</strain>
    </source>
</reference>
<evidence type="ECO:0000256" key="1">
    <source>
        <dbReference type="ARBA" id="ARBA00008791"/>
    </source>
</evidence>
<dbReference type="EMBL" id="FXEG02000003">
    <property type="protein sequence ID" value="SOX54368.1"/>
    <property type="molecule type" value="Genomic_DNA"/>
</dbReference>